<feature type="compositionally biased region" description="Low complexity" evidence="1">
    <location>
        <begin position="39"/>
        <end position="48"/>
    </location>
</feature>
<name>A0ABD6E5X2_9BILA</name>
<dbReference type="EMBL" id="JBGFUD010000917">
    <property type="protein sequence ID" value="MFH4975458.1"/>
    <property type="molecule type" value="Genomic_DNA"/>
</dbReference>
<reference evidence="2 3" key="1">
    <citation type="submission" date="2024-08" db="EMBL/GenBank/DDBJ databases">
        <title>Gnathostoma spinigerum genome.</title>
        <authorList>
            <person name="Gonzalez-Bertolin B."/>
            <person name="Monzon S."/>
            <person name="Zaballos A."/>
            <person name="Jimenez P."/>
            <person name="Dekumyoy P."/>
            <person name="Varona S."/>
            <person name="Cuesta I."/>
            <person name="Sumanam S."/>
            <person name="Adisakwattana P."/>
            <person name="Gasser R.B."/>
            <person name="Hernandez-Gonzalez A."/>
            <person name="Young N.D."/>
            <person name="Perteguer M.J."/>
        </authorList>
    </citation>
    <scope>NUCLEOTIDE SEQUENCE [LARGE SCALE GENOMIC DNA]</scope>
    <source>
        <strain evidence="2">AL3</strain>
        <tissue evidence="2">Liver</tissue>
    </source>
</reference>
<feature type="region of interest" description="Disordered" evidence="1">
    <location>
        <begin position="80"/>
        <end position="145"/>
    </location>
</feature>
<dbReference type="AlphaFoldDB" id="A0ABD6E5X2"/>
<comment type="caution">
    <text evidence="2">The sequence shown here is derived from an EMBL/GenBank/DDBJ whole genome shotgun (WGS) entry which is preliminary data.</text>
</comment>
<accession>A0ABD6E5X2</accession>
<evidence type="ECO:0000256" key="1">
    <source>
        <dbReference type="SAM" id="MobiDB-lite"/>
    </source>
</evidence>
<protein>
    <submittedName>
        <fullName evidence="2">Uncharacterized protein</fullName>
    </submittedName>
</protein>
<feature type="region of interest" description="Disordered" evidence="1">
    <location>
        <begin position="39"/>
        <end position="64"/>
    </location>
</feature>
<evidence type="ECO:0000313" key="2">
    <source>
        <dbReference type="EMBL" id="MFH4975458.1"/>
    </source>
</evidence>
<feature type="compositionally biased region" description="Acidic residues" evidence="1">
    <location>
        <begin position="80"/>
        <end position="90"/>
    </location>
</feature>
<keyword evidence="3" id="KW-1185">Reference proteome</keyword>
<proteinExistence type="predicted"/>
<evidence type="ECO:0000313" key="3">
    <source>
        <dbReference type="Proteomes" id="UP001608902"/>
    </source>
</evidence>
<dbReference type="Proteomes" id="UP001608902">
    <property type="component" value="Unassembled WGS sequence"/>
</dbReference>
<sequence>MFEQTASAYKKIYNLVSAYKHYEFDVLKDLMEPSQKIIQDDSSSQIGQDNDKHLSSNNATGTNEEDVVDLLLDLNLTEEEVNQDEREEESPLGVSGKQDNHLNDSVETTDEKDQTTSVGPLPIAQLPSESVPKLDPPPGWKYSRKNHNEELCPNLVDLLSLEGAEVNSKSFAAEWQLACERTSQLEISNETSSFFGNFPSQLMDISNPTVNSFPNPFASQTMDDQSTAWEQFLSEYDTKEQRRIGEC</sequence>
<organism evidence="2 3">
    <name type="scientific">Gnathostoma spinigerum</name>
    <dbReference type="NCBI Taxonomy" id="75299"/>
    <lineage>
        <taxon>Eukaryota</taxon>
        <taxon>Metazoa</taxon>
        <taxon>Ecdysozoa</taxon>
        <taxon>Nematoda</taxon>
        <taxon>Chromadorea</taxon>
        <taxon>Rhabditida</taxon>
        <taxon>Spirurina</taxon>
        <taxon>Gnathostomatomorpha</taxon>
        <taxon>Gnathostomatoidea</taxon>
        <taxon>Gnathostomatidae</taxon>
        <taxon>Gnathostoma</taxon>
    </lineage>
</organism>
<gene>
    <name evidence="2" type="ORF">AB6A40_002167</name>
</gene>
<feature type="compositionally biased region" description="Basic and acidic residues" evidence="1">
    <location>
        <begin position="98"/>
        <end position="114"/>
    </location>
</feature>